<proteinExistence type="predicted"/>
<gene>
    <name evidence="2" type="ORF">JIN83_08235</name>
</gene>
<feature type="region of interest" description="Disordered" evidence="1">
    <location>
        <begin position="236"/>
        <end position="260"/>
    </location>
</feature>
<dbReference type="AlphaFoldDB" id="A0AAE2SB86"/>
<dbReference type="SUPFAM" id="SSF53448">
    <property type="entry name" value="Nucleotide-diphospho-sugar transferases"/>
    <property type="match status" value="1"/>
</dbReference>
<evidence type="ECO:0000256" key="1">
    <source>
        <dbReference type="SAM" id="MobiDB-lite"/>
    </source>
</evidence>
<dbReference type="EMBL" id="JAENIG010000004">
    <property type="protein sequence ID" value="MBK1854945.1"/>
    <property type="molecule type" value="Genomic_DNA"/>
</dbReference>
<accession>A0AAE2SB86</accession>
<dbReference type="Proteomes" id="UP000634206">
    <property type="component" value="Unassembled WGS sequence"/>
</dbReference>
<evidence type="ECO:0000313" key="3">
    <source>
        <dbReference type="Proteomes" id="UP000634206"/>
    </source>
</evidence>
<organism evidence="2 3">
    <name type="scientific">Oceaniferula flava</name>
    <dbReference type="NCBI Taxonomy" id="2800421"/>
    <lineage>
        <taxon>Bacteria</taxon>
        <taxon>Pseudomonadati</taxon>
        <taxon>Verrucomicrobiota</taxon>
        <taxon>Verrucomicrobiia</taxon>
        <taxon>Verrucomicrobiales</taxon>
        <taxon>Verrucomicrobiaceae</taxon>
        <taxon>Oceaniferula</taxon>
    </lineage>
</organism>
<comment type="caution">
    <text evidence="2">The sequence shown here is derived from an EMBL/GenBank/DDBJ whole genome shotgun (WGS) entry which is preliminary data.</text>
</comment>
<protein>
    <submittedName>
        <fullName evidence="2">Glycosyltransferase family 2 protein</fullName>
    </submittedName>
</protein>
<evidence type="ECO:0000313" key="2">
    <source>
        <dbReference type="EMBL" id="MBK1854945.1"/>
    </source>
</evidence>
<dbReference type="CDD" id="cd00761">
    <property type="entry name" value="Glyco_tranf_GTA_type"/>
    <property type="match status" value="1"/>
</dbReference>
<dbReference type="RefSeq" id="WP_309489556.1">
    <property type="nucleotide sequence ID" value="NZ_JAENIG010000004.1"/>
</dbReference>
<keyword evidence="3" id="KW-1185">Reference proteome</keyword>
<sequence length="310" mass="35729">MTDNAVIFIIYARADHTERVFSHIRAAHPRHLYVIADGPKPGSDSDYAACDAARAVIQVDWQCELTLDYSEENLGCQRRIHSGISKAFEQFDRAIILEDDCLPHPDFFTFCDLMLERYQDDAEVMHICGSNFVHPKHFKRSYAFNQYATPWGWATWKRAWQHIDLNMTGFLEQSASIERRMQISPKAFAKLSSRLHKVQSGEVCSWAYPWLSSILALDGLCITPQQNLISNIGFGERSTHTSDPDSPFANKATSELPDELSHPDQVALDRRVQREIFDFFFGGKHRKRGVLGWPRKIKRAWRKWKNRGNA</sequence>
<name>A0AAE2SB86_9BACT</name>
<reference evidence="2" key="1">
    <citation type="submission" date="2021-01" db="EMBL/GenBank/DDBJ databases">
        <title>Modified the classification status of verrucomicrobia.</title>
        <authorList>
            <person name="Feng X."/>
        </authorList>
    </citation>
    <scope>NUCLEOTIDE SEQUENCE</scope>
    <source>
        <strain evidence="2">5K15</strain>
    </source>
</reference>
<dbReference type="Gene3D" id="3.90.550.10">
    <property type="entry name" value="Spore Coat Polysaccharide Biosynthesis Protein SpsA, Chain A"/>
    <property type="match status" value="1"/>
</dbReference>
<dbReference type="InterPro" id="IPR029044">
    <property type="entry name" value="Nucleotide-diphossugar_trans"/>
</dbReference>